<protein>
    <recommendedName>
        <fullName evidence="4">DUF1310 domain-containing protein</fullName>
    </recommendedName>
</protein>
<evidence type="ECO:0008006" key="4">
    <source>
        <dbReference type="Google" id="ProtNLM"/>
    </source>
</evidence>
<dbReference type="STRING" id="1847728.BTM29_03735"/>
<evidence type="ECO:0000256" key="1">
    <source>
        <dbReference type="SAM" id="Phobius"/>
    </source>
</evidence>
<evidence type="ECO:0000313" key="2">
    <source>
        <dbReference type="EMBL" id="APX71718.1"/>
    </source>
</evidence>
<feature type="transmembrane region" description="Helical" evidence="1">
    <location>
        <begin position="6"/>
        <end position="24"/>
    </location>
</feature>
<dbReference type="RefSeq" id="WP_076614222.1">
    <property type="nucleotide sequence ID" value="NZ_CP019323.1"/>
</dbReference>
<accession>A0A1P8Q1H6</accession>
<keyword evidence="1" id="KW-0472">Membrane</keyword>
<dbReference type="KEGG" id="lalw:BTM29_03735"/>
<keyword evidence="1" id="KW-1133">Transmembrane helix</keyword>
<dbReference type="Proteomes" id="UP000187499">
    <property type="component" value="Chromosome"/>
</dbReference>
<organism evidence="2 3">
    <name type="scientific">Companilactobacillus allii</name>
    <dbReference type="NCBI Taxonomy" id="1847728"/>
    <lineage>
        <taxon>Bacteria</taxon>
        <taxon>Bacillati</taxon>
        <taxon>Bacillota</taxon>
        <taxon>Bacilli</taxon>
        <taxon>Lactobacillales</taxon>
        <taxon>Lactobacillaceae</taxon>
        <taxon>Companilactobacillus</taxon>
    </lineage>
</organism>
<sequence>MNKIITSTIVIILFIALIPVILLASSDMNIRNRALNETNALLYSRDSVQYGYDNETKSYLKSHPELKLHQMSDLQGSDESGSYFTGKTENNTILKIYVNFSANQNRLEDYNPVLHIEKIKLMNYRA</sequence>
<dbReference type="EMBL" id="CP019323">
    <property type="protein sequence ID" value="APX71718.1"/>
    <property type="molecule type" value="Genomic_DNA"/>
</dbReference>
<reference evidence="3" key="1">
    <citation type="submission" date="2016-12" db="EMBL/GenBank/DDBJ databases">
        <authorList>
            <person name="Jung M.Y."/>
            <person name="Lee S.H."/>
        </authorList>
    </citation>
    <scope>NUCLEOTIDE SEQUENCE [LARGE SCALE GENOMIC DNA]</scope>
    <source>
        <strain evidence="3">WiKim39</strain>
    </source>
</reference>
<proteinExistence type="predicted"/>
<dbReference type="OrthoDB" id="2291233at2"/>
<gene>
    <name evidence="2" type="ORF">BTM29_03735</name>
</gene>
<evidence type="ECO:0000313" key="3">
    <source>
        <dbReference type="Proteomes" id="UP000187499"/>
    </source>
</evidence>
<dbReference type="AlphaFoldDB" id="A0A1P8Q1H6"/>
<keyword evidence="1" id="KW-0812">Transmembrane</keyword>
<keyword evidence="3" id="KW-1185">Reference proteome</keyword>
<name>A0A1P8Q1H6_9LACO</name>